<dbReference type="Pfam" id="PF23559">
    <property type="entry name" value="WHD_DRP"/>
    <property type="match status" value="1"/>
</dbReference>
<dbReference type="InterPro" id="IPR055414">
    <property type="entry name" value="LRR_R13L4/SHOC2-like"/>
</dbReference>
<dbReference type="RefSeq" id="XP_019055791.1">
    <property type="nucleotide sequence ID" value="XM_019200246.1"/>
</dbReference>
<keyword evidence="1" id="KW-0677">Repeat</keyword>
<dbReference type="Pfam" id="PF23598">
    <property type="entry name" value="LRR_14"/>
    <property type="match status" value="1"/>
</dbReference>
<organism evidence="6 7">
    <name type="scientific">Nelumbo nucifera</name>
    <name type="common">Sacred lotus</name>
    <dbReference type="NCBI Taxonomy" id="4432"/>
    <lineage>
        <taxon>Eukaryota</taxon>
        <taxon>Viridiplantae</taxon>
        <taxon>Streptophyta</taxon>
        <taxon>Embryophyta</taxon>
        <taxon>Tracheophyta</taxon>
        <taxon>Spermatophyta</taxon>
        <taxon>Magnoliopsida</taxon>
        <taxon>Proteales</taxon>
        <taxon>Nelumbonaceae</taxon>
        <taxon>Nelumbo</taxon>
    </lineage>
</organism>
<keyword evidence="6" id="KW-1185">Reference proteome</keyword>
<sequence>MAAVRILEEHLPELKKKLYELQQLCGKEEFQFVNNASNAALGRVENSEWEQLINRFNNLSDLFGQHATQIQDTIAELTCIIHDIMKIKSTSSYVAYGLPSSQSQLEGDPDDVFVRKASREWGDLGIEEKMLKSSVITDLRLSFDYLTTPELKLCLLCFSVFPENAVIKKRELIYWWIGEGFVTTAGDKTAEEIGHEYIRELMNNHLIEPFPEIGSQEAKCCKMHPWVRQMVISVAKEAQFFDFYPMEHPTSENNERSGSRLETSSRSRRACLATTSRQGSPDLERLYHKELLTLFNVDACYLDFRTDTFSRMTKLVVLQLGRWKRWPKHHIEVEDTGFLEGLRGMKHLRYLSLQGISRITNLPASISKLTHLTILDLRACHNLEELPPELASLKNLTHLDLSDCYLIEYVPKGIGSFSELQVLKGFVIGNSKINDSCTLSELVELQRLRKLSINIASDAVVAEGEFDKLQQLKDLRSLTITWALKEEKQDDNGIRSSTDAVAESLDSISFPTGLKKLDLRCIPREEAPNWLEPRKLENLEKLYIRGGKLNRLLWDQQDPTWKKVRVLRLRFLDSLEMEWTKLRRAFPCLEYLNVVNCPRLRRFPCNAQGDWEKRKNHP</sequence>
<accession>A0A1U8QC71</accession>
<dbReference type="PANTHER" id="PTHR23155">
    <property type="entry name" value="DISEASE RESISTANCE PROTEIN RP"/>
    <property type="match status" value="1"/>
</dbReference>
<feature type="compositionally biased region" description="Basic and acidic residues" evidence="3">
    <location>
        <begin position="249"/>
        <end position="265"/>
    </location>
</feature>
<dbReference type="OMA" id="SEVWNIE"/>
<dbReference type="FunFam" id="1.10.10.10:FF:000322">
    <property type="entry name" value="Probable disease resistance protein At1g63360"/>
    <property type="match status" value="1"/>
</dbReference>
<evidence type="ECO:0000256" key="1">
    <source>
        <dbReference type="ARBA" id="ARBA00022737"/>
    </source>
</evidence>
<dbReference type="InterPro" id="IPR044974">
    <property type="entry name" value="Disease_R_plants"/>
</dbReference>
<feature type="domain" description="Disease resistance R13L4/SHOC-2-like LRR" evidence="5">
    <location>
        <begin position="332"/>
        <end position="595"/>
    </location>
</feature>
<dbReference type="OrthoDB" id="1934998at2759"/>
<dbReference type="Gene3D" id="1.10.10.10">
    <property type="entry name" value="Winged helix-like DNA-binding domain superfamily/Winged helix DNA-binding domain"/>
    <property type="match status" value="1"/>
</dbReference>
<dbReference type="SUPFAM" id="SSF52058">
    <property type="entry name" value="L domain-like"/>
    <property type="match status" value="1"/>
</dbReference>
<dbReference type="InterPro" id="IPR058922">
    <property type="entry name" value="WHD_DRP"/>
</dbReference>
<keyword evidence="2" id="KW-0611">Plant defense</keyword>
<feature type="domain" description="Disease resistance protein winged helix" evidence="4">
    <location>
        <begin position="160"/>
        <end position="230"/>
    </location>
</feature>
<evidence type="ECO:0000313" key="7">
    <source>
        <dbReference type="RefSeq" id="XP_019055791.1"/>
    </source>
</evidence>
<dbReference type="eggNOG" id="ENOG502QSXD">
    <property type="taxonomic scope" value="Eukaryota"/>
</dbReference>
<dbReference type="FunCoup" id="A0A1U8QC71">
    <property type="interactions" value="616"/>
</dbReference>
<dbReference type="Proteomes" id="UP000189703">
    <property type="component" value="Unplaced"/>
</dbReference>
<reference evidence="7" key="1">
    <citation type="submission" date="2025-08" db="UniProtKB">
        <authorList>
            <consortium name="RefSeq"/>
        </authorList>
    </citation>
    <scope>IDENTIFICATION</scope>
</reference>
<evidence type="ECO:0000313" key="6">
    <source>
        <dbReference type="Proteomes" id="UP000189703"/>
    </source>
</evidence>
<dbReference type="GO" id="GO:0006952">
    <property type="term" value="P:defense response"/>
    <property type="evidence" value="ECO:0007669"/>
    <property type="project" value="UniProtKB-KW"/>
</dbReference>
<dbReference type="InterPro" id="IPR036388">
    <property type="entry name" value="WH-like_DNA-bd_sf"/>
</dbReference>
<protein>
    <submittedName>
        <fullName evidence="7">Disease resistance RPP13-like protein 4</fullName>
    </submittedName>
</protein>
<dbReference type="AlphaFoldDB" id="A0A1U8QC71"/>
<dbReference type="GeneID" id="104612243"/>
<dbReference type="InterPro" id="IPR032675">
    <property type="entry name" value="LRR_dom_sf"/>
</dbReference>
<dbReference type="PANTHER" id="PTHR23155:SF1076">
    <property type="entry name" value="LEUCINE-RICH REPEAT (LRR) FAMILY PROTEIN-RELATED"/>
    <property type="match status" value="1"/>
</dbReference>
<dbReference type="KEGG" id="nnu:104612243"/>
<gene>
    <name evidence="7" type="primary">LOC104612243</name>
</gene>
<feature type="region of interest" description="Disordered" evidence="3">
    <location>
        <begin position="249"/>
        <end position="274"/>
    </location>
</feature>
<evidence type="ECO:0000259" key="4">
    <source>
        <dbReference type="Pfam" id="PF23559"/>
    </source>
</evidence>
<dbReference type="STRING" id="4432.A0A1U8QC71"/>
<evidence type="ECO:0000259" key="5">
    <source>
        <dbReference type="Pfam" id="PF23598"/>
    </source>
</evidence>
<dbReference type="Gene3D" id="3.80.10.10">
    <property type="entry name" value="Ribonuclease Inhibitor"/>
    <property type="match status" value="1"/>
</dbReference>
<evidence type="ECO:0000256" key="3">
    <source>
        <dbReference type="SAM" id="MobiDB-lite"/>
    </source>
</evidence>
<name>A0A1U8QC71_NELNU</name>
<evidence type="ECO:0000256" key="2">
    <source>
        <dbReference type="ARBA" id="ARBA00022821"/>
    </source>
</evidence>
<proteinExistence type="predicted"/>